<dbReference type="InterPro" id="IPR050491">
    <property type="entry name" value="AmpC-like"/>
</dbReference>
<protein>
    <submittedName>
        <fullName evidence="2">D-alanyl-D-alanine carboxypeptidase</fullName>
    </submittedName>
</protein>
<dbReference type="GO" id="GO:0004180">
    <property type="term" value="F:carboxypeptidase activity"/>
    <property type="evidence" value="ECO:0007669"/>
    <property type="project" value="UniProtKB-KW"/>
</dbReference>
<sequence length="405" mass="41766">MAATVAMALLVLAGCSDDRSSSVELPSQADSALPSDVTTQIDDAVTRAMGLAAAPGAIVGVWAPWSGFHLEAYGTTEVGGDEPMTTDMHFRAAATTKAMTCTVLLGLVDDGRVALDDPVSDYVGTVGIEGITLGQLCQSTSGLGNFRATFQNDFVNNPTRPWVDEELVSDGIARSGDAAPGSAYAGNDTGYVLLGMALERIGGTSLSNLYNQYVFDPIGMSESRFPSASTTTLPAPAPHGYQVVGGDCAAPRDVSELSPSMLGAAGGVVTTADDLRRFAQAFASGAPFSDATATKQWETVPLGGDTPTWQSYGFGGYQYGTMRGQFGDIPGFATAAFSDPTTGLTVVVMLNASTARTQLVSALALELASYASTAAASGDNTVPEPSLPWSAEQMQQQSADVAVCQ</sequence>
<keyword evidence="2" id="KW-0121">Carboxypeptidase</keyword>
<dbReference type="PANTHER" id="PTHR46825">
    <property type="entry name" value="D-ALANYL-D-ALANINE-CARBOXYPEPTIDASE/ENDOPEPTIDASE AMPH"/>
    <property type="match status" value="1"/>
</dbReference>
<comment type="caution">
    <text evidence="2">The sequence shown here is derived from an EMBL/GenBank/DDBJ whole genome shotgun (WGS) entry which is preliminary data.</text>
</comment>
<dbReference type="PANTHER" id="PTHR46825:SF7">
    <property type="entry name" value="D-ALANYL-D-ALANINE CARBOXYPEPTIDASE"/>
    <property type="match status" value="1"/>
</dbReference>
<proteinExistence type="predicted"/>
<gene>
    <name evidence="2" type="ORF">CLV49_0786</name>
</gene>
<accession>A0A2P8GT90</accession>
<dbReference type="Gene3D" id="3.40.710.10">
    <property type="entry name" value="DD-peptidase/beta-lactamase superfamily"/>
    <property type="match status" value="1"/>
</dbReference>
<evidence type="ECO:0000313" key="2">
    <source>
        <dbReference type="EMBL" id="PSL37179.1"/>
    </source>
</evidence>
<keyword evidence="2" id="KW-0378">Hydrolase</keyword>
<keyword evidence="2" id="KW-0645">Protease</keyword>
<name>A0A2P8GT90_9MICO</name>
<dbReference type="EMBL" id="PYAU01000001">
    <property type="protein sequence ID" value="PSL37179.1"/>
    <property type="molecule type" value="Genomic_DNA"/>
</dbReference>
<reference evidence="2 3" key="1">
    <citation type="submission" date="2018-03" db="EMBL/GenBank/DDBJ databases">
        <title>Genomic Encyclopedia of Archaeal and Bacterial Type Strains, Phase II (KMG-II): from individual species to whole genera.</title>
        <authorList>
            <person name="Goeker M."/>
        </authorList>
    </citation>
    <scope>NUCLEOTIDE SEQUENCE [LARGE SCALE GENOMIC DNA]</scope>
    <source>
        <strain evidence="2 3">DSM 21548</strain>
    </source>
</reference>
<dbReference type="AlphaFoldDB" id="A0A2P8GT90"/>
<dbReference type="Pfam" id="PF00144">
    <property type="entry name" value="Beta-lactamase"/>
    <property type="match status" value="1"/>
</dbReference>
<evidence type="ECO:0000259" key="1">
    <source>
        <dbReference type="Pfam" id="PF00144"/>
    </source>
</evidence>
<dbReference type="SUPFAM" id="SSF56601">
    <property type="entry name" value="beta-lactamase/transpeptidase-like"/>
    <property type="match status" value="1"/>
</dbReference>
<dbReference type="Proteomes" id="UP000241203">
    <property type="component" value="Unassembled WGS sequence"/>
</dbReference>
<dbReference type="InterPro" id="IPR012338">
    <property type="entry name" value="Beta-lactam/transpept-like"/>
</dbReference>
<dbReference type="InterPro" id="IPR001466">
    <property type="entry name" value="Beta-lactam-related"/>
</dbReference>
<organism evidence="2 3">
    <name type="scientific">Labedella gwakjiensis</name>
    <dbReference type="NCBI Taxonomy" id="390269"/>
    <lineage>
        <taxon>Bacteria</taxon>
        <taxon>Bacillati</taxon>
        <taxon>Actinomycetota</taxon>
        <taxon>Actinomycetes</taxon>
        <taxon>Micrococcales</taxon>
        <taxon>Microbacteriaceae</taxon>
        <taxon>Labedella</taxon>
    </lineage>
</organism>
<feature type="domain" description="Beta-lactamase-related" evidence="1">
    <location>
        <begin position="42"/>
        <end position="354"/>
    </location>
</feature>
<evidence type="ECO:0000313" key="3">
    <source>
        <dbReference type="Proteomes" id="UP000241203"/>
    </source>
</evidence>